<accession>A0ABV5V5Z9</accession>
<feature type="transmembrane region" description="Helical" evidence="1">
    <location>
        <begin position="100"/>
        <end position="118"/>
    </location>
</feature>
<feature type="transmembrane region" description="Helical" evidence="1">
    <location>
        <begin position="139"/>
        <end position="159"/>
    </location>
</feature>
<evidence type="ECO:0000313" key="2">
    <source>
        <dbReference type="EMBL" id="MFB9733236.1"/>
    </source>
</evidence>
<gene>
    <name evidence="2" type="ORF">ACFFN0_14395</name>
</gene>
<dbReference type="EMBL" id="JBHMAX010000027">
    <property type="protein sequence ID" value="MFB9733236.1"/>
    <property type="molecule type" value="Genomic_DNA"/>
</dbReference>
<proteinExistence type="predicted"/>
<feature type="transmembrane region" description="Helical" evidence="1">
    <location>
        <begin position="165"/>
        <end position="187"/>
    </location>
</feature>
<keyword evidence="3" id="KW-1185">Reference proteome</keyword>
<protein>
    <submittedName>
        <fullName evidence="2">Uncharacterized protein</fullName>
    </submittedName>
</protein>
<keyword evidence="1" id="KW-1133">Transmembrane helix</keyword>
<comment type="caution">
    <text evidence="2">The sequence shown here is derived from an EMBL/GenBank/DDBJ whole genome shotgun (WGS) entry which is preliminary data.</text>
</comment>
<sequence length="206" mass="22351">MWLAEGSKAFSHDARVAPHADHVVDRPIIEVVTMRNSLEIDRMNTVTGNVNAPLKVPLRGSAAETYDALEAVLESLELDDNLVAIADVQHRDAGNPFSHASPAVAAVALMAYFTLCLGEALRGRAGHASRLGRSTRDRWFGRFALIWISALILAYGFLFALEPSALGHIVFVAMLVVPTAFLIEFACRAFLSGRHGEVESTGGVRR</sequence>
<dbReference type="RefSeq" id="WP_141339585.1">
    <property type="nucleotide sequence ID" value="NZ_JBHMAX010000027.1"/>
</dbReference>
<evidence type="ECO:0000256" key="1">
    <source>
        <dbReference type="SAM" id="Phobius"/>
    </source>
</evidence>
<organism evidence="2 3">
    <name type="scientific">Ornithinimicrobium kibberense</name>
    <dbReference type="NCBI Taxonomy" id="282060"/>
    <lineage>
        <taxon>Bacteria</taxon>
        <taxon>Bacillati</taxon>
        <taxon>Actinomycetota</taxon>
        <taxon>Actinomycetes</taxon>
        <taxon>Micrococcales</taxon>
        <taxon>Ornithinimicrobiaceae</taxon>
        <taxon>Ornithinimicrobium</taxon>
    </lineage>
</organism>
<dbReference type="Proteomes" id="UP001589613">
    <property type="component" value="Unassembled WGS sequence"/>
</dbReference>
<reference evidence="2 3" key="1">
    <citation type="submission" date="2024-09" db="EMBL/GenBank/DDBJ databases">
        <authorList>
            <person name="Sun Q."/>
            <person name="Mori K."/>
        </authorList>
    </citation>
    <scope>NUCLEOTIDE SEQUENCE [LARGE SCALE GENOMIC DNA]</scope>
    <source>
        <strain evidence="2 3">JCM 12763</strain>
    </source>
</reference>
<name>A0ABV5V5Z9_9MICO</name>
<evidence type="ECO:0000313" key="3">
    <source>
        <dbReference type="Proteomes" id="UP001589613"/>
    </source>
</evidence>
<keyword evidence="1" id="KW-0472">Membrane</keyword>
<keyword evidence="1" id="KW-0812">Transmembrane</keyword>